<evidence type="ECO:0000313" key="2">
    <source>
        <dbReference type="EMBL" id="QGY43246.1"/>
    </source>
</evidence>
<dbReference type="RefSeq" id="WP_158864187.1">
    <property type="nucleotide sequence ID" value="NZ_CP046401.1"/>
</dbReference>
<keyword evidence="1" id="KW-1133">Transmembrane helix</keyword>
<sequence>MDKWNLFQRFLITENAQISIWDFVINAIIILVLSLILEFTYSRCAKSLSGRKAFGANFFLIAFTTMLIISIVKSSLALSLGLVGALSIVRFRSAIKEPEELAYLFFTIAIGLGMGANQRIVTVVGAIVLLAIIWVRYLTSAKTRKQNLYLTVSSTGERKPGLENIDSVVREIFKASKLVRYDETADLIEAAFWIEIKKTDDLQQFKIRLNEINPEIRISFVDNNSF</sequence>
<feature type="transmembrane region" description="Helical" evidence="1">
    <location>
        <begin position="20"/>
        <end position="41"/>
    </location>
</feature>
<dbReference type="Proteomes" id="UP000428260">
    <property type="component" value="Chromosome"/>
</dbReference>
<keyword evidence="1" id="KW-0472">Membrane</keyword>
<reference evidence="2 3" key="1">
    <citation type="submission" date="2019-11" db="EMBL/GenBank/DDBJ databases">
        <authorList>
            <person name="Zheng R.K."/>
            <person name="Sun C.M."/>
        </authorList>
    </citation>
    <scope>NUCLEOTIDE SEQUENCE [LARGE SCALE GENOMIC DNA]</scope>
    <source>
        <strain evidence="2 3">WC007</strain>
    </source>
</reference>
<dbReference type="Pfam" id="PF16316">
    <property type="entry name" value="DUF4956"/>
    <property type="match status" value="1"/>
</dbReference>
<organism evidence="2 3">
    <name type="scientific">Maribellus comscasis</name>
    <dbReference type="NCBI Taxonomy" id="2681766"/>
    <lineage>
        <taxon>Bacteria</taxon>
        <taxon>Pseudomonadati</taxon>
        <taxon>Bacteroidota</taxon>
        <taxon>Bacteroidia</taxon>
        <taxon>Marinilabiliales</taxon>
        <taxon>Prolixibacteraceae</taxon>
        <taxon>Maribellus</taxon>
    </lineage>
</organism>
<dbReference type="KEGG" id="mcos:GM418_06110"/>
<dbReference type="InterPro" id="IPR032531">
    <property type="entry name" value="DUF4956"/>
</dbReference>
<feature type="transmembrane region" description="Helical" evidence="1">
    <location>
        <begin position="122"/>
        <end position="139"/>
    </location>
</feature>
<accession>A0A6I6JK64</accession>
<dbReference type="EMBL" id="CP046401">
    <property type="protein sequence ID" value="QGY43246.1"/>
    <property type="molecule type" value="Genomic_DNA"/>
</dbReference>
<feature type="transmembrane region" description="Helical" evidence="1">
    <location>
        <begin position="53"/>
        <end position="71"/>
    </location>
</feature>
<protein>
    <submittedName>
        <fullName evidence="2">DUF4956 domain-containing protein</fullName>
    </submittedName>
</protein>
<name>A0A6I6JK64_9BACT</name>
<gene>
    <name evidence="2" type="ORF">GM418_06110</name>
</gene>
<dbReference type="AlphaFoldDB" id="A0A6I6JK64"/>
<evidence type="ECO:0000256" key="1">
    <source>
        <dbReference type="SAM" id="Phobius"/>
    </source>
</evidence>
<keyword evidence="1" id="KW-0812">Transmembrane</keyword>
<evidence type="ECO:0000313" key="3">
    <source>
        <dbReference type="Proteomes" id="UP000428260"/>
    </source>
</evidence>
<proteinExistence type="predicted"/>
<keyword evidence="3" id="KW-1185">Reference proteome</keyword>